<dbReference type="Proteomes" id="UP000838878">
    <property type="component" value="Chromosome 8"/>
</dbReference>
<evidence type="ECO:0000313" key="1">
    <source>
        <dbReference type="EMBL" id="CAH0730522.1"/>
    </source>
</evidence>
<dbReference type="AlphaFoldDB" id="A0A8J9V373"/>
<proteinExistence type="predicted"/>
<sequence length="194" mass="21948">MAENCNFGDQKERMIRDRIVIGVKEQRIQQKLLEVKDLTMAKAVDICRSAELPRKNLKVLTSPEVHAVQVGKSTQQQSYKSNKNYYKCKKCNTVHGPRQCPAFGVGEFKSPLQLRIQPGVEPVVRPPRRVPNALMKRLADKLEALVKHKVLAEVEHPKNFSKEVKEEIIIAQNGAGNEASATTKHTENIFRIVL</sequence>
<name>A0A8J9V373_9NEOP</name>
<organism evidence="1 2">
    <name type="scientific">Brenthis ino</name>
    <name type="common">lesser marbled fritillary</name>
    <dbReference type="NCBI Taxonomy" id="405034"/>
    <lineage>
        <taxon>Eukaryota</taxon>
        <taxon>Metazoa</taxon>
        <taxon>Ecdysozoa</taxon>
        <taxon>Arthropoda</taxon>
        <taxon>Hexapoda</taxon>
        <taxon>Insecta</taxon>
        <taxon>Pterygota</taxon>
        <taxon>Neoptera</taxon>
        <taxon>Endopterygota</taxon>
        <taxon>Lepidoptera</taxon>
        <taxon>Glossata</taxon>
        <taxon>Ditrysia</taxon>
        <taxon>Papilionoidea</taxon>
        <taxon>Nymphalidae</taxon>
        <taxon>Heliconiinae</taxon>
        <taxon>Argynnini</taxon>
        <taxon>Brenthis</taxon>
    </lineage>
</organism>
<feature type="non-terminal residue" evidence="1">
    <location>
        <position position="194"/>
    </location>
</feature>
<keyword evidence="2" id="KW-1185">Reference proteome</keyword>
<dbReference type="EMBL" id="OV170228">
    <property type="protein sequence ID" value="CAH0730522.1"/>
    <property type="molecule type" value="Genomic_DNA"/>
</dbReference>
<evidence type="ECO:0000313" key="2">
    <source>
        <dbReference type="Proteomes" id="UP000838878"/>
    </source>
</evidence>
<reference evidence="1" key="1">
    <citation type="submission" date="2021-12" db="EMBL/GenBank/DDBJ databases">
        <authorList>
            <person name="Martin H S."/>
        </authorList>
    </citation>
    <scope>NUCLEOTIDE SEQUENCE</scope>
</reference>
<protein>
    <submittedName>
        <fullName evidence="1">Uncharacterized protein</fullName>
    </submittedName>
</protein>
<gene>
    <name evidence="1" type="ORF">BINO364_LOCUS15497</name>
</gene>
<dbReference type="OrthoDB" id="8195376at2759"/>
<accession>A0A8J9V373</accession>